<dbReference type="Proteomes" id="UP000595300">
    <property type="component" value="Genome"/>
</dbReference>
<dbReference type="EMBL" id="MW021759">
    <property type="protein sequence ID" value="QPX74692.1"/>
    <property type="molecule type" value="Genomic_DNA"/>
</dbReference>
<sequence>MQNLKGCKIAVFDMDNCIIDDRHRQHLIDMSLPLETRYKRYHEAMVDDRPFAFGASLVRFLVRKGWKILINTARPRAYENQTLLQFDSLELPSNSIIGALMRDKEDFGVTSDELKPKKLQNFLVEHGIEGCDLLTFDDRPDVVNAYAKFFGSSARCRHMVLTGNSIIDSEDTQSMLDAVRAFKGLPFGNLALACLVNWWEKYKEDLEVRASESAMAWLWSFASHPIEGKVHRRPWQMSDFPGAEVYNLKRAIERVKEDEKQSLKIDIGKQESFIGFDAAKGDDLTKIIRDNLTFLSGLWNIPESVLRGEPVRNVKCTCPTTYFNITSGGASHGLKYSRGCPVHGHLVDPRTAGFNCRCTQEPINAEPKPKTAADVLAEMADTFRERNAVYKDNAAKVGEVMAVLFPDGVTLRTAADHKFYHLFELLIVKLTRFTNSGLKHEDSIHDLTVYGAMLEAIGVLNHNIQTGESEDKTK</sequence>
<organism evidence="1 2">
    <name type="scientific">Serratia phage vB_SmaM_Hera</name>
    <dbReference type="NCBI Taxonomy" id="2777369"/>
    <lineage>
        <taxon>Viruses</taxon>
        <taxon>Duplodnaviria</taxon>
        <taxon>Heunggongvirae</taxon>
        <taxon>Uroviricota</taxon>
        <taxon>Caudoviricetes</taxon>
        <taxon>Lindbergviridae</taxon>
        <taxon>Myosmarvirus</taxon>
        <taxon>Myosmarvirus MTx</taxon>
    </lineage>
</organism>
<protein>
    <submittedName>
        <fullName evidence="1">Dehydrogenase</fullName>
    </submittedName>
</protein>
<evidence type="ECO:0000313" key="2">
    <source>
        <dbReference type="Proteomes" id="UP000595300"/>
    </source>
</evidence>
<dbReference type="InterPro" id="IPR036412">
    <property type="entry name" value="HAD-like_sf"/>
</dbReference>
<reference evidence="1 2" key="1">
    <citation type="submission" date="2020-09" db="EMBL/GenBank/DDBJ databases">
        <authorList>
            <person name="Moe H.M.M."/>
            <person name="Stoker T."/>
            <person name="Evans S."/>
            <person name="Hymas C."/>
            <person name="Flor S."/>
            <person name="Gleave A."/>
            <person name="Carr E."/>
            <person name="Breakwell D.P."/>
            <person name="Grose J.H."/>
        </authorList>
    </citation>
    <scope>NUCLEOTIDE SEQUENCE [LARGE SCALE GENOMIC DNA]</scope>
</reference>
<dbReference type="Gene3D" id="3.40.50.1000">
    <property type="entry name" value="HAD superfamily/HAD-like"/>
    <property type="match status" value="1"/>
</dbReference>
<evidence type="ECO:0000313" key="1">
    <source>
        <dbReference type="EMBL" id="QPX74692.1"/>
    </source>
</evidence>
<dbReference type="SUPFAM" id="SSF56784">
    <property type="entry name" value="HAD-like"/>
    <property type="match status" value="1"/>
</dbReference>
<dbReference type="InterPro" id="IPR023214">
    <property type="entry name" value="HAD_sf"/>
</dbReference>
<name>A0A7T3TKK0_9CAUD</name>
<accession>A0A7T3TKK0</accession>
<proteinExistence type="predicted"/>